<dbReference type="PANTHER" id="PTHR11559">
    <property type="entry name" value="CARBOXYLESTERASE"/>
    <property type="match status" value="1"/>
</dbReference>
<dbReference type="Pfam" id="PF00135">
    <property type="entry name" value="COesterase"/>
    <property type="match status" value="1"/>
</dbReference>
<dbReference type="SUPFAM" id="SSF53474">
    <property type="entry name" value="alpha/beta-Hydrolases"/>
    <property type="match status" value="1"/>
</dbReference>
<proteinExistence type="inferred from homology"/>
<sequence length="504" mass="52419">MTTPTRAFAPPCGPVRGRVDGDVVRATGIPYATADRFAAPVPVADRGEPFDATHPAPACPQAHSPFLTGVLGDTLAGLPRDEHCQRLSVTLPLERGTAERLPVMVWIHGGSYTTGAGDAPIMDPRPLVAEQRVVVVSVTYRLGLFGYLGAGRDRPANLGLLDQLEALRWVRRNIAAFGGDPDRVTVFGQSAGGDAVAHLMAVPGAELLFRRAILQSPPLGIARGRAAMTAAMAAAAGAVTAGTPAAEVLALQAEVEAGASSFGLRGRMPFGTQYGHHPLPAEEGVEAAWDLVAPHIDVLIGHTAEEARLYLPTLPVLHRATRVPLLGPVLRRAVVGHVTAAVHARAVRRFAARHARAGGSAHTYLLTWSAPGSPYGSAHTVDLPLLFGDEAAWAGTGLLAGAPWEDVQAHGRRLRGLWAGFARGEPLADAGAVPGVLRYRAATGARPLERVLGAVRRAQGAAGTSRAPVRALRRAASSTAATATASHGSTGASPSPRSHRATAR</sequence>
<dbReference type="RefSeq" id="WP_133408934.1">
    <property type="nucleotide sequence ID" value="NZ_SMZT01000001.1"/>
</dbReference>
<dbReference type="EMBL" id="SMZT01000001">
    <property type="protein sequence ID" value="TDL46666.1"/>
    <property type="molecule type" value="Genomic_DNA"/>
</dbReference>
<dbReference type="PROSITE" id="PS00122">
    <property type="entry name" value="CARBOXYLESTERASE_B_1"/>
    <property type="match status" value="1"/>
</dbReference>
<feature type="region of interest" description="Disordered" evidence="4">
    <location>
        <begin position="456"/>
        <end position="504"/>
    </location>
</feature>
<organism evidence="6 7">
    <name type="scientific">Kocuria rosea</name>
    <name type="common">Deinococcus erythromyxa</name>
    <name type="synonym">Micrococcus rubens</name>
    <dbReference type="NCBI Taxonomy" id="1275"/>
    <lineage>
        <taxon>Bacteria</taxon>
        <taxon>Bacillati</taxon>
        <taxon>Actinomycetota</taxon>
        <taxon>Actinomycetes</taxon>
        <taxon>Micrococcales</taxon>
        <taxon>Micrococcaceae</taxon>
        <taxon>Kocuria</taxon>
    </lineage>
</organism>
<dbReference type="EC" id="3.1.1.-" evidence="3"/>
<comment type="caution">
    <text evidence="6">The sequence shown here is derived from an EMBL/GenBank/DDBJ whole genome shotgun (WGS) entry which is preliminary data.</text>
</comment>
<dbReference type="AlphaFoldDB" id="A0A4R5YMV1"/>
<gene>
    <name evidence="6" type="ORF">E2R59_01220</name>
</gene>
<evidence type="ECO:0000313" key="6">
    <source>
        <dbReference type="EMBL" id="TDL46666.1"/>
    </source>
</evidence>
<dbReference type="Gene3D" id="3.40.50.1820">
    <property type="entry name" value="alpha/beta hydrolase"/>
    <property type="match status" value="1"/>
</dbReference>
<dbReference type="InterPro" id="IPR050309">
    <property type="entry name" value="Type-B_Carboxylest/Lipase"/>
</dbReference>
<dbReference type="GO" id="GO:0016787">
    <property type="term" value="F:hydrolase activity"/>
    <property type="evidence" value="ECO:0007669"/>
    <property type="project" value="UniProtKB-KW"/>
</dbReference>
<keyword evidence="2 3" id="KW-0378">Hydrolase</keyword>
<evidence type="ECO:0000256" key="2">
    <source>
        <dbReference type="ARBA" id="ARBA00022801"/>
    </source>
</evidence>
<protein>
    <recommendedName>
        <fullName evidence="3">Carboxylic ester hydrolase</fullName>
        <ecNumber evidence="3">3.1.1.-</ecNumber>
    </recommendedName>
</protein>
<dbReference type="Proteomes" id="UP000295163">
    <property type="component" value="Unassembled WGS sequence"/>
</dbReference>
<dbReference type="GeneID" id="64346014"/>
<feature type="compositionally biased region" description="Low complexity" evidence="4">
    <location>
        <begin position="475"/>
        <end position="496"/>
    </location>
</feature>
<reference evidence="6 7" key="1">
    <citation type="submission" date="2019-03" db="EMBL/GenBank/DDBJ databases">
        <title>Genome Sequencing and Assembly of Various Microbes Isolated from Partially Reclaimed Soil and Acid Mine Drainage (AMD) Site.</title>
        <authorList>
            <person name="Steinbock B."/>
            <person name="Bechtold R."/>
            <person name="Sevigny J.L."/>
            <person name="Thomas D."/>
            <person name="Cuthill L.R."/>
            <person name="Aveiro Johannsen E.J."/>
            <person name="Thomas K."/>
            <person name="Ghosh A."/>
        </authorList>
    </citation>
    <scope>NUCLEOTIDE SEQUENCE [LARGE SCALE GENOMIC DNA]</scope>
    <source>
        <strain evidence="6 7">S-A3</strain>
    </source>
</reference>
<dbReference type="InterPro" id="IPR019826">
    <property type="entry name" value="Carboxylesterase_B_AS"/>
</dbReference>
<name>A0A4R5YMV1_KOCRO</name>
<dbReference type="InterPro" id="IPR029058">
    <property type="entry name" value="AB_hydrolase_fold"/>
</dbReference>
<feature type="domain" description="Carboxylesterase type B" evidence="5">
    <location>
        <begin position="12"/>
        <end position="238"/>
    </location>
</feature>
<evidence type="ECO:0000256" key="3">
    <source>
        <dbReference type="RuleBase" id="RU361235"/>
    </source>
</evidence>
<evidence type="ECO:0000256" key="1">
    <source>
        <dbReference type="ARBA" id="ARBA00005964"/>
    </source>
</evidence>
<comment type="similarity">
    <text evidence="1 3">Belongs to the type-B carboxylesterase/lipase family.</text>
</comment>
<evidence type="ECO:0000313" key="7">
    <source>
        <dbReference type="Proteomes" id="UP000295163"/>
    </source>
</evidence>
<evidence type="ECO:0000259" key="5">
    <source>
        <dbReference type="Pfam" id="PF00135"/>
    </source>
</evidence>
<accession>A0A4R5YMV1</accession>
<evidence type="ECO:0000256" key="4">
    <source>
        <dbReference type="SAM" id="MobiDB-lite"/>
    </source>
</evidence>
<dbReference type="InterPro" id="IPR002018">
    <property type="entry name" value="CarbesteraseB"/>
</dbReference>